<dbReference type="OrthoDB" id="7359894at2"/>
<accession>A0A378HYN4</accession>
<proteinExistence type="predicted"/>
<keyword evidence="4 6" id="KW-1133">Transmembrane helix</keyword>
<feature type="domain" description="Phage shock protein PspC N-terminal" evidence="7">
    <location>
        <begin position="9"/>
        <end position="65"/>
    </location>
</feature>
<evidence type="ECO:0000256" key="3">
    <source>
        <dbReference type="ARBA" id="ARBA00022692"/>
    </source>
</evidence>
<sequence length="79" mass="8928">MTDLQKPYKKLYRSRTDKKIAGVCGGLAAYFNLDPLWIRLIFVLFFLVGGSALLLYVILWLLVPLEPVSPISGSSEWKP</sequence>
<keyword evidence="5 6" id="KW-0472">Membrane</keyword>
<evidence type="ECO:0000256" key="5">
    <source>
        <dbReference type="ARBA" id="ARBA00023136"/>
    </source>
</evidence>
<name>A0A378HYN4_9GAMM</name>
<evidence type="ECO:0000313" key="8">
    <source>
        <dbReference type="EMBL" id="STX28019.1"/>
    </source>
</evidence>
<protein>
    <submittedName>
        <fullName evidence="8">Phage shock protein C, PspC</fullName>
    </submittedName>
</protein>
<keyword evidence="3 6" id="KW-0812">Transmembrane</keyword>
<dbReference type="InterPro" id="IPR052027">
    <property type="entry name" value="PspC"/>
</dbReference>
<keyword evidence="9" id="KW-1185">Reference proteome</keyword>
<dbReference type="RefSeq" id="WP_115301797.1">
    <property type="nucleotide sequence ID" value="NZ_CAAAHO010000008.1"/>
</dbReference>
<gene>
    <name evidence="8" type="ORF">NCTC13315_00542</name>
</gene>
<dbReference type="EMBL" id="UGNV01000001">
    <property type="protein sequence ID" value="STX28019.1"/>
    <property type="molecule type" value="Genomic_DNA"/>
</dbReference>
<comment type="subcellular location">
    <subcellularLocation>
        <location evidence="1">Cell membrane</location>
        <topology evidence="1">Single-pass membrane protein</topology>
    </subcellularLocation>
</comment>
<keyword evidence="2" id="KW-1003">Cell membrane</keyword>
<dbReference type="PANTHER" id="PTHR33885:SF3">
    <property type="entry name" value="PHAGE SHOCK PROTEIN C"/>
    <property type="match status" value="1"/>
</dbReference>
<evidence type="ECO:0000313" key="9">
    <source>
        <dbReference type="Proteomes" id="UP000254968"/>
    </source>
</evidence>
<evidence type="ECO:0000256" key="6">
    <source>
        <dbReference type="SAM" id="Phobius"/>
    </source>
</evidence>
<organism evidence="8 9">
    <name type="scientific">Legionella beliardensis</name>
    <dbReference type="NCBI Taxonomy" id="91822"/>
    <lineage>
        <taxon>Bacteria</taxon>
        <taxon>Pseudomonadati</taxon>
        <taxon>Pseudomonadota</taxon>
        <taxon>Gammaproteobacteria</taxon>
        <taxon>Legionellales</taxon>
        <taxon>Legionellaceae</taxon>
        <taxon>Legionella</taxon>
    </lineage>
</organism>
<dbReference type="InterPro" id="IPR007168">
    <property type="entry name" value="Phageshock_PspC_N"/>
</dbReference>
<evidence type="ECO:0000256" key="4">
    <source>
        <dbReference type="ARBA" id="ARBA00022989"/>
    </source>
</evidence>
<evidence type="ECO:0000256" key="2">
    <source>
        <dbReference type="ARBA" id="ARBA00022475"/>
    </source>
</evidence>
<dbReference type="PANTHER" id="PTHR33885">
    <property type="entry name" value="PHAGE SHOCK PROTEIN C"/>
    <property type="match status" value="1"/>
</dbReference>
<dbReference type="GO" id="GO:0005886">
    <property type="term" value="C:plasma membrane"/>
    <property type="evidence" value="ECO:0007669"/>
    <property type="project" value="UniProtKB-SubCell"/>
</dbReference>
<feature type="transmembrane region" description="Helical" evidence="6">
    <location>
        <begin position="36"/>
        <end position="63"/>
    </location>
</feature>
<evidence type="ECO:0000259" key="7">
    <source>
        <dbReference type="Pfam" id="PF04024"/>
    </source>
</evidence>
<dbReference type="Pfam" id="PF04024">
    <property type="entry name" value="PspC"/>
    <property type="match status" value="1"/>
</dbReference>
<dbReference type="Proteomes" id="UP000254968">
    <property type="component" value="Unassembled WGS sequence"/>
</dbReference>
<evidence type="ECO:0000256" key="1">
    <source>
        <dbReference type="ARBA" id="ARBA00004162"/>
    </source>
</evidence>
<reference evidence="8 9" key="1">
    <citation type="submission" date="2018-06" db="EMBL/GenBank/DDBJ databases">
        <authorList>
            <consortium name="Pathogen Informatics"/>
            <person name="Doyle S."/>
        </authorList>
    </citation>
    <scope>NUCLEOTIDE SEQUENCE [LARGE SCALE GENOMIC DNA]</scope>
    <source>
        <strain evidence="8 9">NCTC13315</strain>
    </source>
</reference>
<dbReference type="AlphaFoldDB" id="A0A378HYN4"/>